<dbReference type="EMBL" id="LAZR01059582">
    <property type="protein sequence ID" value="KKK67496.1"/>
    <property type="molecule type" value="Genomic_DNA"/>
</dbReference>
<name>A0A0F9A5Q3_9ZZZZ</name>
<feature type="region of interest" description="Disordered" evidence="2">
    <location>
        <begin position="210"/>
        <end position="265"/>
    </location>
</feature>
<evidence type="ECO:0000313" key="3">
    <source>
        <dbReference type="EMBL" id="KKK67496.1"/>
    </source>
</evidence>
<protein>
    <submittedName>
        <fullName evidence="3">Uncharacterized protein</fullName>
    </submittedName>
</protein>
<organism evidence="3">
    <name type="scientific">marine sediment metagenome</name>
    <dbReference type="NCBI Taxonomy" id="412755"/>
    <lineage>
        <taxon>unclassified sequences</taxon>
        <taxon>metagenomes</taxon>
        <taxon>ecological metagenomes</taxon>
    </lineage>
</organism>
<feature type="compositionally biased region" description="Basic and acidic residues" evidence="2">
    <location>
        <begin position="212"/>
        <end position="230"/>
    </location>
</feature>
<sequence>GYVDKPANPESIIFAINDNDFNFLPNLTVASNLSNLKDSGVLIEKGNNSQNTNIIRESNMGEEILKDQNTDLKNTVKALEDKLVIATDKLAQTNVEKYTQQIEKLEKTVSELKENSDNTQDKIKADTVIFNELKTDKTKLEEKNTELKAKLQEVEEAKTVANRISTLVDGNIDKDVAIEKVKIFASLSDEQFAVIAKELIEAKKAQVFKQEAGAKDNDESNAKSNEKADEEKDESEVDANDKVLDNVETDDNDVDLTAVNDTDKDELTTLRGELVSAVSTYLKHADNSDEQEEKGDE</sequence>
<proteinExistence type="predicted"/>
<comment type="caution">
    <text evidence="3">The sequence shown here is derived from an EMBL/GenBank/DDBJ whole genome shotgun (WGS) entry which is preliminary data.</text>
</comment>
<feature type="coiled-coil region" evidence="1">
    <location>
        <begin position="62"/>
        <end position="164"/>
    </location>
</feature>
<dbReference type="AlphaFoldDB" id="A0A0F9A5Q3"/>
<reference evidence="3" key="1">
    <citation type="journal article" date="2015" name="Nature">
        <title>Complex archaea that bridge the gap between prokaryotes and eukaryotes.</title>
        <authorList>
            <person name="Spang A."/>
            <person name="Saw J.H."/>
            <person name="Jorgensen S.L."/>
            <person name="Zaremba-Niedzwiedzka K."/>
            <person name="Martijn J."/>
            <person name="Lind A.E."/>
            <person name="van Eijk R."/>
            <person name="Schleper C."/>
            <person name="Guy L."/>
            <person name="Ettema T.J."/>
        </authorList>
    </citation>
    <scope>NUCLEOTIDE SEQUENCE</scope>
</reference>
<keyword evidence="1" id="KW-0175">Coiled coil</keyword>
<evidence type="ECO:0000256" key="1">
    <source>
        <dbReference type="SAM" id="Coils"/>
    </source>
</evidence>
<feature type="non-terminal residue" evidence="3">
    <location>
        <position position="1"/>
    </location>
</feature>
<gene>
    <name evidence="3" type="ORF">LCGC14_2953480</name>
</gene>
<evidence type="ECO:0000256" key="2">
    <source>
        <dbReference type="SAM" id="MobiDB-lite"/>
    </source>
</evidence>
<accession>A0A0F9A5Q3</accession>